<sequence>MHRQNILLWRRGSAVVTAANLIISRDFRFKLLEGYSLQIKNVCPQDAGDYNLRSNPETGHVTIRKSDTATLECKASGNSVPSMS</sequence>
<evidence type="ECO:0000313" key="1">
    <source>
        <dbReference type="EMBL" id="KFB35380.1"/>
    </source>
</evidence>
<dbReference type="STRING" id="74873.A0A084VBN6"/>
<protein>
    <submittedName>
        <fullName evidence="1">AGAP011194-PA-like protein</fullName>
    </submittedName>
</protein>
<dbReference type="Gene3D" id="2.60.40.10">
    <property type="entry name" value="Immunoglobulins"/>
    <property type="match status" value="1"/>
</dbReference>
<dbReference type="SUPFAM" id="SSF48726">
    <property type="entry name" value="Immunoglobulin"/>
    <property type="match status" value="1"/>
</dbReference>
<reference evidence="2" key="2">
    <citation type="submission" date="2020-05" db="UniProtKB">
        <authorList>
            <consortium name="EnsemblMetazoa"/>
        </authorList>
    </citation>
    <scope>IDENTIFICATION</scope>
</reference>
<evidence type="ECO:0000313" key="2">
    <source>
        <dbReference type="EnsemblMetazoa" id="ASIC001897-PA"/>
    </source>
</evidence>
<evidence type="ECO:0000313" key="3">
    <source>
        <dbReference type="Proteomes" id="UP000030765"/>
    </source>
</evidence>
<keyword evidence="3" id="KW-1185">Reference proteome</keyword>
<dbReference type="OrthoDB" id="6159398at2759"/>
<dbReference type="AlphaFoldDB" id="A0A084VBN6"/>
<dbReference type="InterPro" id="IPR036179">
    <property type="entry name" value="Ig-like_dom_sf"/>
</dbReference>
<dbReference type="VEuPathDB" id="VectorBase:ASIS000142"/>
<dbReference type="InterPro" id="IPR013783">
    <property type="entry name" value="Ig-like_fold"/>
</dbReference>
<dbReference type="VEuPathDB" id="VectorBase:ASIC001897"/>
<reference evidence="1 3" key="1">
    <citation type="journal article" date="2014" name="BMC Genomics">
        <title>Genome sequence of Anopheles sinensis provides insight into genetics basis of mosquito competence for malaria parasites.</title>
        <authorList>
            <person name="Zhou D."/>
            <person name="Zhang D."/>
            <person name="Ding G."/>
            <person name="Shi L."/>
            <person name="Hou Q."/>
            <person name="Ye Y."/>
            <person name="Xu Y."/>
            <person name="Zhou H."/>
            <person name="Xiong C."/>
            <person name="Li S."/>
            <person name="Yu J."/>
            <person name="Hong S."/>
            <person name="Yu X."/>
            <person name="Zou P."/>
            <person name="Chen C."/>
            <person name="Chang X."/>
            <person name="Wang W."/>
            <person name="Lv Y."/>
            <person name="Sun Y."/>
            <person name="Ma L."/>
            <person name="Shen B."/>
            <person name="Zhu C."/>
        </authorList>
    </citation>
    <scope>NUCLEOTIDE SEQUENCE [LARGE SCALE GENOMIC DNA]</scope>
</reference>
<dbReference type="EnsemblMetazoa" id="ASIC001897-RA">
    <property type="protein sequence ID" value="ASIC001897-PA"/>
    <property type="gene ID" value="ASIC001897"/>
</dbReference>
<proteinExistence type="predicted"/>
<organism evidence="1">
    <name type="scientific">Anopheles sinensis</name>
    <name type="common">Mosquito</name>
    <dbReference type="NCBI Taxonomy" id="74873"/>
    <lineage>
        <taxon>Eukaryota</taxon>
        <taxon>Metazoa</taxon>
        <taxon>Ecdysozoa</taxon>
        <taxon>Arthropoda</taxon>
        <taxon>Hexapoda</taxon>
        <taxon>Insecta</taxon>
        <taxon>Pterygota</taxon>
        <taxon>Neoptera</taxon>
        <taxon>Endopterygota</taxon>
        <taxon>Diptera</taxon>
        <taxon>Nematocera</taxon>
        <taxon>Culicoidea</taxon>
        <taxon>Culicidae</taxon>
        <taxon>Anophelinae</taxon>
        <taxon>Anopheles</taxon>
    </lineage>
</organism>
<dbReference type="EMBL" id="KE524468">
    <property type="protein sequence ID" value="KFB35380.1"/>
    <property type="molecule type" value="Genomic_DNA"/>
</dbReference>
<name>A0A084VBN6_ANOSI</name>
<dbReference type="EMBL" id="ATLV01008356">
    <property type="status" value="NOT_ANNOTATED_CDS"/>
    <property type="molecule type" value="Genomic_DNA"/>
</dbReference>
<accession>A0A084VBN6</accession>
<dbReference type="Proteomes" id="UP000030765">
    <property type="component" value="Unassembled WGS sequence"/>
</dbReference>
<gene>
    <name evidence="1" type="ORF">ZHAS_00001897</name>
</gene>